<name>A0A0U2VXE2_9BACT</name>
<keyword evidence="1" id="KW-0472">Membrane</keyword>
<evidence type="ECO:0000313" key="2">
    <source>
        <dbReference type="EMBL" id="ALS55952.1"/>
    </source>
</evidence>
<reference evidence="2" key="1">
    <citation type="journal article" date="2016" name="ISME J.">
        <title>Functional metagenomic screen reveals new and diverse microbial rhodopsins.</title>
        <authorList>
            <person name="Pushkarev A."/>
            <person name="Beja O."/>
        </authorList>
    </citation>
    <scope>NUCLEOTIDE SEQUENCE</scope>
</reference>
<keyword evidence="1" id="KW-1133">Transmembrane helix</keyword>
<feature type="transmembrane region" description="Helical" evidence="1">
    <location>
        <begin position="20"/>
        <end position="39"/>
    </location>
</feature>
<keyword evidence="1" id="KW-0812">Transmembrane</keyword>
<feature type="transmembrane region" description="Helical" evidence="1">
    <location>
        <begin position="129"/>
        <end position="147"/>
    </location>
</feature>
<dbReference type="EMBL" id="KT201083">
    <property type="protein sequence ID" value="ALS55952.1"/>
    <property type="molecule type" value="Genomic_DNA"/>
</dbReference>
<proteinExistence type="predicted"/>
<organism evidence="2">
    <name type="scientific">uncultured bacterium EIL80E09</name>
    <dbReference type="NCBI Taxonomy" id="1768207"/>
    <lineage>
        <taxon>Bacteria</taxon>
        <taxon>environmental samples</taxon>
    </lineage>
</organism>
<accession>A0A0U2VXE2</accession>
<feature type="transmembrane region" description="Helical" evidence="1">
    <location>
        <begin position="95"/>
        <end position="114"/>
    </location>
</feature>
<protein>
    <recommendedName>
        <fullName evidence="3">DoxX family protein</fullName>
    </recommendedName>
</protein>
<evidence type="ECO:0000256" key="1">
    <source>
        <dbReference type="SAM" id="Phobius"/>
    </source>
</evidence>
<evidence type="ECO:0008006" key="3">
    <source>
        <dbReference type="Google" id="ProtNLM"/>
    </source>
</evidence>
<sequence>MKLFPSDLNNQYKGSKFVQYGLYPIFAIYIFRSLIHFLAENSGLVGIATIREFPIIDGLDPNNIIYLFASLWGATQVSLTIILLILFIKYKNLIPLIYLICLLDQCFRLISGYLHPLGEDYYINTPPGVISNIPVLLYLIFMFYLSLRGNSKYD</sequence>
<dbReference type="AlphaFoldDB" id="A0A0U2VXE2"/>
<feature type="transmembrane region" description="Helical" evidence="1">
    <location>
        <begin position="64"/>
        <end position="88"/>
    </location>
</feature>